<dbReference type="RefSeq" id="WP_157478664.1">
    <property type="nucleotide sequence ID" value="NZ_CP046566.1"/>
</dbReference>
<reference evidence="1 2" key="1">
    <citation type="submission" date="2019-11" db="EMBL/GenBank/DDBJ databases">
        <authorList>
            <person name="Im W.T."/>
        </authorList>
    </citation>
    <scope>NUCLEOTIDE SEQUENCE [LARGE SCALE GENOMIC DNA]</scope>
    <source>
        <strain evidence="1 2">SB-02</strain>
    </source>
</reference>
<keyword evidence="2" id="KW-1185">Reference proteome</keyword>
<dbReference type="KEGG" id="fls:GLV81_09530"/>
<accession>A0A6I6G7G9</accession>
<dbReference type="AlphaFoldDB" id="A0A6I6G7G9"/>
<sequence>MNIALTDACIFIDLHDLSLTHQLFQLPIDIHTSDAVFAELYAEQQEILRTFVSSQRLFIHALTVEDMSSIQALPLPDGLTFNDKTVLYLASKTGGMVLTSDAKVRYHAGRQAIEYHGMLWLFDQMLLHQLITKKAAIAALQRLCCINNTFQNNPRLKEEIENRLKSWETP</sequence>
<organism evidence="1 2">
    <name type="scientific">Phnomibacter ginsenosidimutans</name>
    <dbReference type="NCBI Taxonomy" id="2676868"/>
    <lineage>
        <taxon>Bacteria</taxon>
        <taxon>Pseudomonadati</taxon>
        <taxon>Bacteroidota</taxon>
        <taxon>Chitinophagia</taxon>
        <taxon>Chitinophagales</taxon>
        <taxon>Chitinophagaceae</taxon>
        <taxon>Phnomibacter</taxon>
    </lineage>
</organism>
<dbReference type="Proteomes" id="UP000426027">
    <property type="component" value="Chromosome"/>
</dbReference>
<gene>
    <name evidence="1" type="ORF">GLV81_09530</name>
</gene>
<evidence type="ECO:0008006" key="3">
    <source>
        <dbReference type="Google" id="ProtNLM"/>
    </source>
</evidence>
<proteinExistence type="predicted"/>
<dbReference type="InterPro" id="IPR021799">
    <property type="entry name" value="PIN-like_prokaryotic"/>
</dbReference>
<dbReference type="InterPro" id="IPR029060">
    <property type="entry name" value="PIN-like_dom_sf"/>
</dbReference>
<dbReference type="Pfam" id="PF11848">
    <property type="entry name" value="DUF3368"/>
    <property type="match status" value="1"/>
</dbReference>
<evidence type="ECO:0000313" key="1">
    <source>
        <dbReference type="EMBL" id="QGW28307.1"/>
    </source>
</evidence>
<name>A0A6I6G7G9_9BACT</name>
<protein>
    <recommendedName>
        <fullName evidence="3">PIN domain-containing protein</fullName>
    </recommendedName>
</protein>
<dbReference type="SUPFAM" id="SSF88723">
    <property type="entry name" value="PIN domain-like"/>
    <property type="match status" value="1"/>
</dbReference>
<evidence type="ECO:0000313" key="2">
    <source>
        <dbReference type="Proteomes" id="UP000426027"/>
    </source>
</evidence>
<dbReference type="EMBL" id="CP046566">
    <property type="protein sequence ID" value="QGW28307.1"/>
    <property type="molecule type" value="Genomic_DNA"/>
</dbReference>